<dbReference type="KEGG" id="adi:B5T_03196"/>
<dbReference type="PATRIC" id="fig|930169.3.peg.3148"/>
<proteinExistence type="predicted"/>
<dbReference type="EMBL" id="CP003466">
    <property type="protein sequence ID" value="AFT71463.1"/>
    <property type="molecule type" value="Genomic_DNA"/>
</dbReference>
<gene>
    <name evidence="2" type="ordered locus">B5T_03196</name>
</gene>
<dbReference type="Proteomes" id="UP000006286">
    <property type="component" value="Chromosome"/>
</dbReference>
<evidence type="ECO:0000313" key="3">
    <source>
        <dbReference type="Proteomes" id="UP000006286"/>
    </source>
</evidence>
<organism evidence="2 3">
    <name type="scientific">Alcanivorax dieselolei (strain DSM 16502 / CGMCC 1.3690 / MCCC 1A00001 / B-5)</name>
    <name type="common">Alloalcanivorax dieselolei</name>
    <dbReference type="NCBI Taxonomy" id="930169"/>
    <lineage>
        <taxon>Bacteria</taxon>
        <taxon>Pseudomonadati</taxon>
        <taxon>Pseudomonadota</taxon>
        <taxon>Gammaproteobacteria</taxon>
        <taxon>Oceanospirillales</taxon>
        <taxon>Alcanivoracaceae</taxon>
        <taxon>Alloalcanivorax</taxon>
    </lineage>
</organism>
<reference evidence="2 3" key="1">
    <citation type="journal article" date="2012" name="J. Bacteriol.">
        <title>Complete genome sequence of Alcanivorax dieselolei type strain B5.</title>
        <authorList>
            <person name="Lai Q."/>
            <person name="Li W."/>
            <person name="Shao Z."/>
        </authorList>
    </citation>
    <scope>NUCLEOTIDE SEQUENCE [LARGE SCALE GENOMIC DNA]</scope>
    <source>
        <strain evidence="3">DSM 16502 / CGMCC 1.3690 / B-5</strain>
    </source>
</reference>
<keyword evidence="3" id="KW-1185">Reference proteome</keyword>
<feature type="region of interest" description="Disordered" evidence="1">
    <location>
        <begin position="70"/>
        <end position="92"/>
    </location>
</feature>
<accession>K0CFL9</accession>
<protein>
    <submittedName>
        <fullName evidence="2">Uncharacterized protein</fullName>
    </submittedName>
</protein>
<dbReference type="HOGENOM" id="CLU_2406808_0_0_6"/>
<dbReference type="AlphaFoldDB" id="K0CFL9"/>
<sequence length="92" mass="9608">MLGPGDDACPGPSEPVGQKALRASGVCPKAECTRERQEQAGSFTIADLVELYLSESRVVVDSQVSVSASLAGASSKPKQSARRTLFNTLRAA</sequence>
<dbReference type="STRING" id="930169.B5T_03196"/>
<feature type="region of interest" description="Disordered" evidence="1">
    <location>
        <begin position="1"/>
        <end position="20"/>
    </location>
</feature>
<name>K0CFL9_ALCDB</name>
<evidence type="ECO:0000256" key="1">
    <source>
        <dbReference type="SAM" id="MobiDB-lite"/>
    </source>
</evidence>
<evidence type="ECO:0000313" key="2">
    <source>
        <dbReference type="EMBL" id="AFT71463.1"/>
    </source>
</evidence>